<keyword evidence="5" id="KW-0677">Repeat</keyword>
<protein>
    <submittedName>
        <fullName evidence="12">Nucleotide-binding oligomerization domain containing 1</fullName>
    </submittedName>
</protein>
<evidence type="ECO:0000259" key="11">
    <source>
        <dbReference type="PROSITE" id="PS50837"/>
    </source>
</evidence>
<organism evidence="12">
    <name type="scientific">Nothobranchius pienaari</name>
    <dbReference type="NCBI Taxonomy" id="704102"/>
    <lineage>
        <taxon>Eukaryota</taxon>
        <taxon>Metazoa</taxon>
        <taxon>Chordata</taxon>
        <taxon>Craniata</taxon>
        <taxon>Vertebrata</taxon>
        <taxon>Euteleostomi</taxon>
        <taxon>Actinopterygii</taxon>
        <taxon>Neopterygii</taxon>
        <taxon>Teleostei</taxon>
        <taxon>Neoteleostei</taxon>
        <taxon>Acanthomorphata</taxon>
        <taxon>Ovalentaria</taxon>
        <taxon>Atherinomorphae</taxon>
        <taxon>Cyprinodontiformes</taxon>
        <taxon>Nothobranchiidae</taxon>
        <taxon>Nothobranchius</taxon>
    </lineage>
</organism>
<name>A0A1A8KZR1_9TELE</name>
<dbReference type="SUPFAM" id="SSF47986">
    <property type="entry name" value="DEATH domain"/>
    <property type="match status" value="1"/>
</dbReference>
<dbReference type="Pfam" id="PF17776">
    <property type="entry name" value="NLRC4_HD2"/>
    <property type="match status" value="1"/>
</dbReference>
<comment type="subcellular location">
    <subcellularLocation>
        <location evidence="1">Cytoplasm</location>
    </subcellularLocation>
</comment>
<dbReference type="Gene3D" id="3.40.50.300">
    <property type="entry name" value="P-loop containing nucleotide triphosphate hydrolases"/>
    <property type="match status" value="1"/>
</dbReference>
<dbReference type="PROSITE" id="PS50837">
    <property type="entry name" value="NACHT"/>
    <property type="match status" value="1"/>
</dbReference>
<proteinExistence type="predicted"/>
<dbReference type="InterPro" id="IPR027417">
    <property type="entry name" value="P-loop_NTPase"/>
</dbReference>
<evidence type="ECO:0000256" key="5">
    <source>
        <dbReference type="ARBA" id="ARBA00022737"/>
    </source>
</evidence>
<dbReference type="GO" id="GO:0005737">
    <property type="term" value="C:cytoplasm"/>
    <property type="evidence" value="ECO:0007669"/>
    <property type="project" value="UniProtKB-SubCell"/>
</dbReference>
<dbReference type="AlphaFoldDB" id="A0A1A8KZR1"/>
<feature type="domain" description="CARD" evidence="10">
    <location>
        <begin position="55"/>
        <end position="127"/>
    </location>
</feature>
<evidence type="ECO:0000256" key="7">
    <source>
        <dbReference type="ARBA" id="ARBA00022840"/>
    </source>
</evidence>
<evidence type="ECO:0000256" key="9">
    <source>
        <dbReference type="ARBA" id="ARBA00022859"/>
    </source>
</evidence>
<keyword evidence="9" id="KW-0391">Immunity</keyword>
<keyword evidence="2" id="KW-0963">Cytoplasm</keyword>
<dbReference type="GO" id="GO:0045087">
    <property type="term" value="P:innate immune response"/>
    <property type="evidence" value="ECO:0007669"/>
    <property type="project" value="UniProtKB-KW"/>
</dbReference>
<dbReference type="SUPFAM" id="SSF52047">
    <property type="entry name" value="RNI-like"/>
    <property type="match status" value="1"/>
</dbReference>
<evidence type="ECO:0000259" key="10">
    <source>
        <dbReference type="PROSITE" id="PS50209"/>
    </source>
</evidence>
<sequence length="988" mass="110889">MGQAEEVRVSCLNALTYHRELLVLVQDNKVHLDLSGLVSLHRCDGSVSMGQAEEVRVSCLNALTYHRELLVSMLRSIQCLLDNLLEQSFFCEEDVEIVQRAVTKPNQVRKILELVQCKGEEACDYFLYIIYKVCDAYADLQPWLKEINYSPSRHVAALRVDNTDPISRYSEKLRAEMSRDTSFIMSYGQQDETRLEDLYTHTVMELLNDCNESLGFMDSLDQILGEDGVFNPQGEVFYVMGDAGVGKSILLQKLQNLWSKKELQTDAIFFFKFRCRMFSVLKDTDRISLRDLLFKYSCYPDHDPDNEVFQYILRFPEKVVFTFDGYDEIQEDLDQVDAPEMASPEEKATSLQLLNSLLCGKLLKGSKKVLTTRMGVEMQSRVIRKKVVLRGFSPDHLKAYMSLHFKEQEHRELVSVQLEASPHLCGLCSTPLFCWIVFKSFTHLHTVHDGFHLPDTCVTLTDIFLLLSEVFLSRLASPTPSLLKKSSRCTSETFQAGLRPLAAFAELALQGLERGSFLCSLEEIRESGLTEEDMALGFLRPASDCDSSGGSATLEFLHITLQAFLAALALVLDEHAPARSILRFFIECSRRKPSCLPFTLCNGSSVSLGQRKPFEKNEHLQFVNLFVCGLLSKALVGLMGQLVSPAVLKKKRALLKSYLSTSVKSHLQGLPTFEGNEGKKVHVLPNFLWIIRCIYETGSEHIARTTAKGITASFIKLGYCNVYSGDCTAINFVLQHRQKLLGLDMDNNNIGDYGVNQLRPSISKMTIVRLCVNNLSDRSVEVLAEELCRHRVIRVLGLYNNNISDTGAQLVARVIEECPRLEVLKIGKNKITSVGGRCLAAAVQKSTSIFDVGMWGNSIGDEGAEAFAEALKNHPRLTNLSLSANGITSRGGTCLAEALLQNRVLRIFWLVQNELCDEAAPRLAELVRADTGLSHLWLISNRLTAAGLQHLAEALAVNTKLKEICVKGNLVSEEEEKLFLTENRLRFH</sequence>
<dbReference type="SMART" id="SM00368">
    <property type="entry name" value="LRR_RI"/>
    <property type="match status" value="7"/>
</dbReference>
<feature type="domain" description="NACHT" evidence="11">
    <location>
        <begin position="235"/>
        <end position="373"/>
    </location>
</feature>
<dbReference type="Pfam" id="PF05729">
    <property type="entry name" value="NACHT"/>
    <property type="match status" value="1"/>
</dbReference>
<keyword evidence="3" id="KW-0399">Innate immunity</keyword>
<reference evidence="12" key="1">
    <citation type="submission" date="2016-05" db="EMBL/GenBank/DDBJ databases">
        <authorList>
            <person name="Lavstsen T."/>
            <person name="Jespersen J.S."/>
        </authorList>
    </citation>
    <scope>NUCLEOTIDE SEQUENCE</scope>
    <source>
        <tissue evidence="12">Brain</tissue>
    </source>
</reference>
<dbReference type="Gene3D" id="1.10.533.10">
    <property type="entry name" value="Death Domain, Fas"/>
    <property type="match status" value="1"/>
</dbReference>
<dbReference type="GO" id="GO:0042981">
    <property type="term" value="P:regulation of apoptotic process"/>
    <property type="evidence" value="ECO:0007669"/>
    <property type="project" value="InterPro"/>
</dbReference>
<dbReference type="Pfam" id="PF13516">
    <property type="entry name" value="LRR_6"/>
    <property type="match status" value="2"/>
</dbReference>
<dbReference type="PANTHER" id="PTHR47189">
    <property type="entry name" value="MHC CLASS II TRANSACTIVATOR"/>
    <property type="match status" value="1"/>
</dbReference>
<evidence type="ECO:0000313" key="12">
    <source>
        <dbReference type="EMBL" id="SBR37641.1"/>
    </source>
</evidence>
<dbReference type="Pfam" id="PF17779">
    <property type="entry name" value="WHD_NOD2"/>
    <property type="match status" value="1"/>
</dbReference>
<dbReference type="InterPro" id="IPR001315">
    <property type="entry name" value="CARD"/>
</dbReference>
<evidence type="ECO:0000256" key="2">
    <source>
        <dbReference type="ARBA" id="ARBA00022490"/>
    </source>
</evidence>
<dbReference type="GO" id="GO:0005524">
    <property type="term" value="F:ATP binding"/>
    <property type="evidence" value="ECO:0007669"/>
    <property type="project" value="UniProtKB-KW"/>
</dbReference>
<dbReference type="InterPro" id="IPR011029">
    <property type="entry name" value="DEATH-like_dom_sf"/>
</dbReference>
<dbReference type="PANTHER" id="PTHR47189:SF1">
    <property type="entry name" value="MHC CLASS II TRANSACTIVATOR"/>
    <property type="match status" value="1"/>
</dbReference>
<keyword evidence="8" id="KW-0832">Ubl conjugation</keyword>
<reference evidence="12" key="2">
    <citation type="submission" date="2016-06" db="EMBL/GenBank/DDBJ databases">
        <title>The genome of a short-lived fish provides insights into sex chromosome evolution and the genetic control of aging.</title>
        <authorList>
            <person name="Reichwald K."/>
            <person name="Felder M."/>
            <person name="Petzold A."/>
            <person name="Koch P."/>
            <person name="Groth M."/>
            <person name="Platzer M."/>
        </authorList>
    </citation>
    <scope>NUCLEOTIDE SEQUENCE</scope>
    <source>
        <tissue evidence="12">Brain</tissue>
    </source>
</reference>
<evidence type="ECO:0000256" key="3">
    <source>
        <dbReference type="ARBA" id="ARBA00022588"/>
    </source>
</evidence>
<evidence type="ECO:0000256" key="4">
    <source>
        <dbReference type="ARBA" id="ARBA00022614"/>
    </source>
</evidence>
<keyword evidence="6" id="KW-0547">Nucleotide-binding</keyword>
<dbReference type="InterPro" id="IPR032675">
    <property type="entry name" value="LRR_dom_sf"/>
</dbReference>
<dbReference type="GO" id="GO:0045345">
    <property type="term" value="P:positive regulation of MHC class I biosynthetic process"/>
    <property type="evidence" value="ECO:0007669"/>
    <property type="project" value="TreeGrafter"/>
</dbReference>
<dbReference type="GO" id="GO:0045944">
    <property type="term" value="P:positive regulation of transcription by RNA polymerase II"/>
    <property type="evidence" value="ECO:0007669"/>
    <property type="project" value="TreeGrafter"/>
</dbReference>
<evidence type="ECO:0000256" key="1">
    <source>
        <dbReference type="ARBA" id="ARBA00004496"/>
    </source>
</evidence>
<dbReference type="InterPro" id="IPR001611">
    <property type="entry name" value="Leu-rich_rpt"/>
</dbReference>
<gene>
    <name evidence="12" type="primary">NOD1</name>
</gene>
<dbReference type="PROSITE" id="PS50209">
    <property type="entry name" value="CARD"/>
    <property type="match status" value="1"/>
</dbReference>
<dbReference type="EMBL" id="HAEF01000259">
    <property type="protein sequence ID" value="SBR37641.1"/>
    <property type="molecule type" value="Transcribed_RNA"/>
</dbReference>
<dbReference type="InterPro" id="IPR041075">
    <property type="entry name" value="NOD1/2_WH"/>
</dbReference>
<accession>A0A1A8KZR1</accession>
<dbReference type="InterPro" id="IPR041267">
    <property type="entry name" value="NLRP_HD2"/>
</dbReference>
<dbReference type="Gene3D" id="3.80.10.10">
    <property type="entry name" value="Ribonuclease Inhibitor"/>
    <property type="match status" value="2"/>
</dbReference>
<dbReference type="InterPro" id="IPR007111">
    <property type="entry name" value="NACHT_NTPase"/>
</dbReference>
<dbReference type="SUPFAM" id="SSF52540">
    <property type="entry name" value="P-loop containing nucleoside triphosphate hydrolases"/>
    <property type="match status" value="1"/>
</dbReference>
<keyword evidence="4" id="KW-0433">Leucine-rich repeat</keyword>
<dbReference type="Pfam" id="PF00619">
    <property type="entry name" value="CARD"/>
    <property type="match status" value="1"/>
</dbReference>
<dbReference type="GO" id="GO:0045348">
    <property type="term" value="P:positive regulation of MHC class II biosynthetic process"/>
    <property type="evidence" value="ECO:0007669"/>
    <property type="project" value="TreeGrafter"/>
</dbReference>
<keyword evidence="7" id="KW-0067">ATP-binding</keyword>
<evidence type="ECO:0000256" key="6">
    <source>
        <dbReference type="ARBA" id="ARBA00022741"/>
    </source>
</evidence>
<evidence type="ECO:0000256" key="8">
    <source>
        <dbReference type="ARBA" id="ARBA00022843"/>
    </source>
</evidence>